<comment type="caution">
    <text evidence="2">The sequence shown here is derived from an EMBL/GenBank/DDBJ whole genome shotgun (WGS) entry which is preliminary data.</text>
</comment>
<feature type="region of interest" description="Disordered" evidence="1">
    <location>
        <begin position="122"/>
        <end position="144"/>
    </location>
</feature>
<gene>
    <name evidence="2" type="ORF">C5613_36865</name>
</gene>
<dbReference type="Proteomes" id="UP000239290">
    <property type="component" value="Unassembled WGS sequence"/>
</dbReference>
<dbReference type="AlphaFoldDB" id="A0A2S8INA6"/>
<accession>A0A2S8INA6</accession>
<proteinExistence type="predicted"/>
<sequence>MWSADPGINLLQRGPELVRAAYEAADYTRFVGQAHSFPGYPAAVGGPARQGNSDKEEFFTWLEPGEDEQIPLTNFAHITSYEESGPDIGATVCSYNLHADPGTNLSVEGLNIAFRVELERTADDPGQPGLPDTDPAQQDPRAHRVPTWNVFEGWKITKLHYLRRLNGDVIPQGCTDWWQQQFPAFAPNASGNLVPPAGFEPPTMPVAVQYPEWIGPANSE</sequence>
<dbReference type="EMBL" id="PUIO01000065">
    <property type="protein sequence ID" value="PQP16264.1"/>
    <property type="molecule type" value="Genomic_DNA"/>
</dbReference>
<evidence type="ECO:0000313" key="2">
    <source>
        <dbReference type="EMBL" id="PQP16264.1"/>
    </source>
</evidence>
<protein>
    <submittedName>
        <fullName evidence="2">Uncharacterized protein</fullName>
    </submittedName>
</protein>
<evidence type="ECO:0000313" key="3">
    <source>
        <dbReference type="Proteomes" id="UP000239290"/>
    </source>
</evidence>
<evidence type="ECO:0000256" key="1">
    <source>
        <dbReference type="SAM" id="MobiDB-lite"/>
    </source>
</evidence>
<organism evidence="2 3">
    <name type="scientific">Rhodococcus opacus</name>
    <name type="common">Nocardia opaca</name>
    <dbReference type="NCBI Taxonomy" id="37919"/>
    <lineage>
        <taxon>Bacteria</taxon>
        <taxon>Bacillati</taxon>
        <taxon>Actinomycetota</taxon>
        <taxon>Actinomycetes</taxon>
        <taxon>Mycobacteriales</taxon>
        <taxon>Nocardiaceae</taxon>
        <taxon>Rhodococcus</taxon>
    </lineage>
</organism>
<reference evidence="3" key="1">
    <citation type="submission" date="2018-02" db="EMBL/GenBank/DDBJ databases">
        <title>Draft genome sequencing of Rhodococcus opacus KU647198.</title>
        <authorList>
            <person name="Zheng B.-X."/>
        </authorList>
    </citation>
    <scope>NUCLEOTIDE SEQUENCE [LARGE SCALE GENOMIC DNA]</scope>
    <source>
        <strain evidence="3">04-OD7</strain>
    </source>
</reference>
<name>A0A2S8INA6_RHOOP</name>